<organism evidence="1 2">
    <name type="scientific">Limnoglobus roseus</name>
    <dbReference type="NCBI Taxonomy" id="2598579"/>
    <lineage>
        <taxon>Bacteria</taxon>
        <taxon>Pseudomonadati</taxon>
        <taxon>Planctomycetota</taxon>
        <taxon>Planctomycetia</taxon>
        <taxon>Gemmatales</taxon>
        <taxon>Gemmataceae</taxon>
        <taxon>Limnoglobus</taxon>
    </lineage>
</organism>
<gene>
    <name evidence="1" type="ORF">PX52LOC_06277</name>
</gene>
<evidence type="ECO:0000313" key="1">
    <source>
        <dbReference type="EMBL" id="QEL19216.1"/>
    </source>
</evidence>
<proteinExistence type="predicted"/>
<dbReference type="EMBL" id="CP042425">
    <property type="protein sequence ID" value="QEL19216.1"/>
    <property type="molecule type" value="Genomic_DNA"/>
</dbReference>
<sequence>MCRRFRLPEDVLKPLMTEAEFRAHLAGVNRLDDPEDRLVHLATVAATILNLIASSSLVCGKPPFDADEITPWAKKGRRAAPVGDQAMSDEEYAAAVQQRLAQHANARVRE</sequence>
<protein>
    <submittedName>
        <fullName evidence="1">Uncharacterized protein</fullName>
    </submittedName>
</protein>
<dbReference type="AlphaFoldDB" id="A0A5C1AML6"/>
<reference evidence="2" key="1">
    <citation type="submission" date="2019-08" db="EMBL/GenBank/DDBJ databases">
        <title>Limnoglobus roseus gen. nov., sp. nov., a novel freshwater planctomycete with a giant genome from the family Gemmataceae.</title>
        <authorList>
            <person name="Kulichevskaya I.S."/>
            <person name="Naumoff D.G."/>
            <person name="Miroshnikov K."/>
            <person name="Ivanova A."/>
            <person name="Philippov D.A."/>
            <person name="Hakobyan A."/>
            <person name="Rijpstra I.C."/>
            <person name="Sinninghe Damste J.S."/>
            <person name="Liesack W."/>
            <person name="Dedysh S.N."/>
        </authorList>
    </citation>
    <scope>NUCLEOTIDE SEQUENCE [LARGE SCALE GENOMIC DNA]</scope>
    <source>
        <strain evidence="2">PX52</strain>
    </source>
</reference>
<dbReference type="KEGG" id="lrs:PX52LOC_06277"/>
<dbReference type="Proteomes" id="UP000324974">
    <property type="component" value="Chromosome"/>
</dbReference>
<keyword evidence="2" id="KW-1185">Reference proteome</keyword>
<dbReference type="RefSeq" id="WP_149113631.1">
    <property type="nucleotide sequence ID" value="NZ_CP042425.1"/>
</dbReference>
<accession>A0A5C1AML6</accession>
<name>A0A5C1AML6_9BACT</name>
<evidence type="ECO:0000313" key="2">
    <source>
        <dbReference type="Proteomes" id="UP000324974"/>
    </source>
</evidence>